<gene>
    <name evidence="9" type="ORF">SPHA_5922</name>
</gene>
<evidence type="ECO:0000256" key="5">
    <source>
        <dbReference type="ARBA" id="ARBA00023163"/>
    </source>
</evidence>
<dbReference type="Proteomes" id="UP000597762">
    <property type="component" value="Unassembled WGS sequence"/>
</dbReference>
<dbReference type="PANTHER" id="PTHR13161:SF15">
    <property type="entry name" value="SPLICING FACTOR, SUPPRESSOR OF WHITE-APRICOT HOMOLOG"/>
    <property type="match status" value="1"/>
</dbReference>
<accession>A0A812AVQ9</accession>
<dbReference type="AlphaFoldDB" id="A0A812AVQ9"/>
<sequence>MATPWLTAAAVDDGEKKKEQEELLVFGYACKLFPYDEKAALIEAEKHLIPWMGDENVMIDRYDGRGHLYDLSDYDAEKKNCDSLSEEEKHIEAMCDQERYLELHTDIQEQALYEEEEWKRYYQSLSEGFNAVGFVYEQQYDPSLPTDEDQELTAALEAAVEKFVAPKELLVPSEMIIPDSNKINAIIEKTASFVVMQGGQMEIMIKTKQSSNPLFEFLNIDNILYPYYKHMIKMIKSGKYKPKVDNESEDEDDNDDDDDDDNQSYLHPILTVKSQPAECRKPLKMPTVDIQNTTYGDLIRSVKASTARQNAKKIKAKELEASDPKPSIPPFMAQPVYGPNVPPPPGVEPVTLPPSDQPPPPGTDNAVPLCLPKYDSSDSPENTTGSDYGSQQNDIIPPSPDVQPVIDKMALYVAKNGIEFEMVVKNKCDPRFEFLNKDHLHHPYYEFKKQLHIKEFEKERKKIEEQKAAQNKGVSFSIKTKTKEQESVSLEKRPVFACESSEDESEADVHKQSQTNSPDAESGEFQSSKKSTEIKAVSEDKMEKPDSSQEDMTRKLAEEKLKDRLALAAREKLAQATKEKQLQAERKRKAALFINMLKSSNQLLPHSNNSENAEGDHLEIGSSGNTPIPSQASSPQLDTNYQSANSVDYTLDSSSKGEIGRSSSERGNEKSDHQQQSSSHTRNHQRHSRSPTPPSAYNLPRSRYHNSAVVLPHRSEKSQSSEKRSRSPYSKKVSKSPSRKRSSSKSPSRKGKSSMTKSPSPSKRKHQHSQSRSSSKKRSKSSSKSIKKDTLKKKNGDVTDKRKELSKNGGPTIDLTTKSDSLVELSSETENDVNNQLALPNDHKSTQVTVPTKSEPQVSETILSKVRAMLKASRQAILKEEKECSDV</sequence>
<dbReference type="Pfam" id="PF09750">
    <property type="entry name" value="DRY_EERY"/>
    <property type="match status" value="1"/>
</dbReference>
<dbReference type="InterPro" id="IPR040397">
    <property type="entry name" value="SWAP"/>
</dbReference>
<dbReference type="InterPro" id="IPR000061">
    <property type="entry name" value="Surp"/>
</dbReference>
<feature type="compositionally biased region" description="Acidic residues" evidence="7">
    <location>
        <begin position="247"/>
        <end position="262"/>
    </location>
</feature>
<dbReference type="EMBL" id="CAHIKZ030000195">
    <property type="protein sequence ID" value="CAE1159371.1"/>
    <property type="molecule type" value="Genomic_DNA"/>
</dbReference>
<evidence type="ECO:0000259" key="8">
    <source>
        <dbReference type="PROSITE" id="PS50128"/>
    </source>
</evidence>
<feature type="compositionally biased region" description="Basic and acidic residues" evidence="7">
    <location>
        <begin position="663"/>
        <end position="673"/>
    </location>
</feature>
<keyword evidence="3" id="KW-0694">RNA-binding</keyword>
<feature type="compositionally biased region" description="Polar residues" evidence="7">
    <location>
        <begin position="622"/>
        <end position="652"/>
    </location>
</feature>
<dbReference type="InterPro" id="IPR035967">
    <property type="entry name" value="SWAP/Surp_sf"/>
</dbReference>
<feature type="region of interest" description="Disordered" evidence="7">
    <location>
        <begin position="600"/>
        <end position="856"/>
    </location>
</feature>
<organism evidence="9 10">
    <name type="scientific">Acanthosepion pharaonis</name>
    <name type="common">Pharaoh cuttlefish</name>
    <name type="synonym">Sepia pharaonis</name>
    <dbReference type="NCBI Taxonomy" id="158019"/>
    <lineage>
        <taxon>Eukaryota</taxon>
        <taxon>Metazoa</taxon>
        <taxon>Spiralia</taxon>
        <taxon>Lophotrochozoa</taxon>
        <taxon>Mollusca</taxon>
        <taxon>Cephalopoda</taxon>
        <taxon>Coleoidea</taxon>
        <taxon>Decapodiformes</taxon>
        <taxon>Sepiida</taxon>
        <taxon>Sepiina</taxon>
        <taxon>Sepiidae</taxon>
        <taxon>Acanthosepion</taxon>
    </lineage>
</organism>
<evidence type="ECO:0000313" key="10">
    <source>
        <dbReference type="Proteomes" id="UP000597762"/>
    </source>
</evidence>
<keyword evidence="10" id="KW-1185">Reference proteome</keyword>
<feature type="compositionally biased region" description="Polar residues" evidence="7">
    <location>
        <begin position="512"/>
        <end position="529"/>
    </location>
</feature>
<feature type="region of interest" description="Disordered" evidence="7">
    <location>
        <begin position="481"/>
        <end position="558"/>
    </location>
</feature>
<dbReference type="PANTHER" id="PTHR13161">
    <property type="entry name" value="SPLICING FACTOR SUPPRESSOR OF WHITE APRICOT"/>
    <property type="match status" value="1"/>
</dbReference>
<feature type="compositionally biased region" description="Polar residues" evidence="7">
    <location>
        <begin position="846"/>
        <end position="856"/>
    </location>
</feature>
<feature type="compositionally biased region" description="Basic and acidic residues" evidence="7">
    <location>
        <begin position="713"/>
        <end position="725"/>
    </location>
</feature>
<evidence type="ECO:0000256" key="7">
    <source>
        <dbReference type="SAM" id="MobiDB-lite"/>
    </source>
</evidence>
<dbReference type="SMART" id="SM01141">
    <property type="entry name" value="DRY_EERY"/>
    <property type="match status" value="1"/>
</dbReference>
<dbReference type="SMART" id="SM00648">
    <property type="entry name" value="SWAP"/>
    <property type="match status" value="2"/>
</dbReference>
<dbReference type="Gene3D" id="1.10.10.790">
    <property type="entry name" value="Surp module"/>
    <property type="match status" value="2"/>
</dbReference>
<evidence type="ECO:0000256" key="4">
    <source>
        <dbReference type="ARBA" id="ARBA00023015"/>
    </source>
</evidence>
<dbReference type="PROSITE" id="PS50128">
    <property type="entry name" value="SURP"/>
    <property type="match status" value="2"/>
</dbReference>
<keyword evidence="4" id="KW-0805">Transcription regulation</keyword>
<dbReference type="GO" id="GO:0003723">
    <property type="term" value="F:RNA binding"/>
    <property type="evidence" value="ECO:0007669"/>
    <property type="project" value="UniProtKB-KW"/>
</dbReference>
<feature type="compositionally biased region" description="Basic residues" evidence="7">
    <location>
        <begin position="762"/>
        <end position="781"/>
    </location>
</feature>
<feature type="region of interest" description="Disordered" evidence="7">
    <location>
        <begin position="313"/>
        <end position="402"/>
    </location>
</feature>
<dbReference type="SUPFAM" id="SSF109905">
    <property type="entry name" value="Surp module (SWAP domain)"/>
    <property type="match status" value="2"/>
</dbReference>
<feature type="compositionally biased region" description="Polar residues" evidence="7">
    <location>
        <begin position="377"/>
        <end position="394"/>
    </location>
</feature>
<feature type="compositionally biased region" description="Basic and acidic residues" evidence="7">
    <location>
        <begin position="481"/>
        <end position="494"/>
    </location>
</feature>
<feature type="domain" description="SURP motif" evidence="8">
    <location>
        <begin position="405"/>
        <end position="445"/>
    </location>
</feature>
<keyword evidence="5" id="KW-0804">Transcription</keyword>
<feature type="compositionally biased region" description="Polar residues" evidence="7">
    <location>
        <begin position="600"/>
        <end position="612"/>
    </location>
</feature>
<protein>
    <submittedName>
        <fullName evidence="9">Splicing factor, suppressor of white-apricot homolog</fullName>
    </submittedName>
</protein>
<evidence type="ECO:0000256" key="3">
    <source>
        <dbReference type="ARBA" id="ARBA00022884"/>
    </source>
</evidence>
<dbReference type="Pfam" id="PF01805">
    <property type="entry name" value="Surp"/>
    <property type="match status" value="2"/>
</dbReference>
<feature type="compositionally biased region" description="Polar residues" evidence="7">
    <location>
        <begin position="814"/>
        <end position="838"/>
    </location>
</feature>
<evidence type="ECO:0000256" key="1">
    <source>
        <dbReference type="ARBA" id="ARBA00022664"/>
    </source>
</evidence>
<feature type="compositionally biased region" description="Pro residues" evidence="7">
    <location>
        <begin position="340"/>
        <end position="362"/>
    </location>
</feature>
<feature type="compositionally biased region" description="Basic and acidic residues" evidence="7">
    <location>
        <begin position="786"/>
        <end position="806"/>
    </location>
</feature>
<keyword evidence="1" id="KW-0507">mRNA processing</keyword>
<keyword evidence="6" id="KW-0508">mRNA splicing</keyword>
<dbReference type="InterPro" id="IPR019147">
    <property type="entry name" value="SWAP_N_domain"/>
</dbReference>
<dbReference type="GO" id="GO:0000395">
    <property type="term" value="P:mRNA 5'-splice site recognition"/>
    <property type="evidence" value="ECO:0007669"/>
    <property type="project" value="TreeGrafter"/>
</dbReference>
<evidence type="ECO:0000313" key="9">
    <source>
        <dbReference type="EMBL" id="CAE1159371.1"/>
    </source>
</evidence>
<proteinExistence type="predicted"/>
<feature type="region of interest" description="Disordered" evidence="7">
    <location>
        <begin position="240"/>
        <end position="271"/>
    </location>
</feature>
<feature type="compositionally biased region" description="Low complexity" evidence="7">
    <location>
        <begin position="653"/>
        <end position="662"/>
    </location>
</feature>
<evidence type="ECO:0000256" key="2">
    <source>
        <dbReference type="ARBA" id="ARBA00022737"/>
    </source>
</evidence>
<dbReference type="OrthoDB" id="5836667at2759"/>
<feature type="compositionally biased region" description="Basic and acidic residues" evidence="7">
    <location>
        <begin position="530"/>
        <end position="558"/>
    </location>
</feature>
<comment type="caution">
    <text evidence="9">The sequence shown here is derived from an EMBL/GenBank/DDBJ whole genome shotgun (WGS) entry which is preliminary data.</text>
</comment>
<keyword evidence="2" id="KW-0677">Repeat</keyword>
<reference evidence="9" key="1">
    <citation type="submission" date="2021-01" db="EMBL/GenBank/DDBJ databases">
        <authorList>
            <person name="Li R."/>
            <person name="Bekaert M."/>
        </authorList>
    </citation>
    <scope>NUCLEOTIDE SEQUENCE</scope>
    <source>
        <strain evidence="9">Farmed</strain>
    </source>
</reference>
<evidence type="ECO:0000256" key="6">
    <source>
        <dbReference type="ARBA" id="ARBA00023187"/>
    </source>
</evidence>
<name>A0A812AVQ9_ACAPH</name>
<feature type="domain" description="SURP motif" evidence="8">
    <location>
        <begin position="186"/>
        <end position="228"/>
    </location>
</feature>
<feature type="compositionally biased region" description="Basic residues" evidence="7">
    <location>
        <begin position="732"/>
        <end position="752"/>
    </location>
</feature>